<evidence type="ECO:0000313" key="2">
    <source>
        <dbReference type="EMBL" id="EPE26397.1"/>
    </source>
</evidence>
<dbReference type="Pfam" id="PF09994">
    <property type="entry name" value="T6SS_Tle1-like_cat"/>
    <property type="match status" value="2"/>
</dbReference>
<dbReference type="InterPro" id="IPR018712">
    <property type="entry name" value="Tle1-like_cat"/>
</dbReference>
<organism evidence="2 3">
    <name type="scientific">Glarea lozoyensis (strain ATCC 20868 / MF5171)</name>
    <dbReference type="NCBI Taxonomy" id="1116229"/>
    <lineage>
        <taxon>Eukaryota</taxon>
        <taxon>Fungi</taxon>
        <taxon>Dikarya</taxon>
        <taxon>Ascomycota</taxon>
        <taxon>Pezizomycotina</taxon>
        <taxon>Leotiomycetes</taxon>
        <taxon>Helotiales</taxon>
        <taxon>Helotiaceae</taxon>
        <taxon>Glarea</taxon>
    </lineage>
</organism>
<keyword evidence="3" id="KW-1185">Reference proteome</keyword>
<dbReference type="AlphaFoldDB" id="S3CIS7"/>
<evidence type="ECO:0000259" key="1">
    <source>
        <dbReference type="Pfam" id="PF09994"/>
    </source>
</evidence>
<dbReference type="EMBL" id="KE145370">
    <property type="protein sequence ID" value="EPE26397.1"/>
    <property type="molecule type" value="Genomic_DNA"/>
</dbReference>
<accession>S3CIS7</accession>
<reference evidence="2 3" key="1">
    <citation type="journal article" date="2013" name="BMC Genomics">
        <title>Genomics-driven discovery of the pneumocandin biosynthetic gene cluster in the fungus Glarea lozoyensis.</title>
        <authorList>
            <person name="Chen L."/>
            <person name="Yue Q."/>
            <person name="Zhang X."/>
            <person name="Xiang M."/>
            <person name="Wang C."/>
            <person name="Li S."/>
            <person name="Che Y."/>
            <person name="Ortiz-Lopez F.J."/>
            <person name="Bills G.F."/>
            <person name="Liu X."/>
            <person name="An Z."/>
        </authorList>
    </citation>
    <scope>NUCLEOTIDE SEQUENCE [LARGE SCALE GENOMIC DNA]</scope>
    <source>
        <strain evidence="3">ATCC 20868 / MF5171</strain>
    </source>
</reference>
<dbReference type="PANTHER" id="PTHR33840">
    <property type="match status" value="1"/>
</dbReference>
<evidence type="ECO:0000313" key="3">
    <source>
        <dbReference type="Proteomes" id="UP000016922"/>
    </source>
</evidence>
<protein>
    <recommendedName>
        <fullName evidence="1">T6SS Phospholipase effector Tle1-like catalytic domain-containing protein</fullName>
    </recommendedName>
</protein>
<dbReference type="Proteomes" id="UP000016922">
    <property type="component" value="Unassembled WGS sequence"/>
</dbReference>
<name>S3CIS7_GLAL2</name>
<sequence>MPPKASTFKLPSVPKSIFVFCDGTSNDDNTDVKKGHTNVFSLFQCVNDKVPDETPRLVFYQQGLGTSPKIGKGEVKGLVPDVSANLKDLLVWVGIEKRKGQRHQRIWNQATRSTEAFFALVKEVEVTELGVWVSVSALLSDLDAFVLAAPLNEKILHAYHAIALTERRTEFFPVMWDFAPEGMIKADPPTLIQCWFMGTHAAVVGATVKRV</sequence>
<proteinExistence type="predicted"/>
<gene>
    <name evidence="2" type="ORF">GLAREA_02310</name>
</gene>
<dbReference type="OrthoDB" id="10346651at2759"/>
<dbReference type="RefSeq" id="XP_008085587.1">
    <property type="nucleotide sequence ID" value="XM_008087396.1"/>
</dbReference>
<feature type="domain" description="T6SS Phospholipase effector Tle1-like catalytic" evidence="1">
    <location>
        <begin position="104"/>
        <end position="207"/>
    </location>
</feature>
<dbReference type="GeneID" id="19461367"/>
<feature type="domain" description="T6SS Phospholipase effector Tle1-like catalytic" evidence="1">
    <location>
        <begin position="15"/>
        <end position="69"/>
    </location>
</feature>
<dbReference type="KEGG" id="glz:GLAREA_02310"/>
<dbReference type="HOGENOM" id="CLU_1242678_0_0_1"/>
<dbReference type="PANTHER" id="PTHR33840:SF1">
    <property type="entry name" value="TLE1 PHOSPHOLIPASE DOMAIN-CONTAINING PROTEIN"/>
    <property type="match status" value="1"/>
</dbReference>